<proteinExistence type="predicted"/>
<comment type="caution">
    <text evidence="2">The sequence shown here is derived from an EMBL/GenBank/DDBJ whole genome shotgun (WGS) entry which is preliminary data.</text>
</comment>
<dbReference type="Proteomes" id="UP000294802">
    <property type="component" value="Unassembled WGS sequence"/>
</dbReference>
<evidence type="ECO:0000313" key="3">
    <source>
        <dbReference type="Proteomes" id="UP000294802"/>
    </source>
</evidence>
<accession>A0A4R6BUG9</accession>
<feature type="compositionally biased region" description="Basic and acidic residues" evidence="1">
    <location>
        <begin position="15"/>
        <end position="27"/>
    </location>
</feature>
<feature type="region of interest" description="Disordered" evidence="1">
    <location>
        <begin position="1"/>
        <end position="44"/>
    </location>
</feature>
<name>A0A4R6BUG9_9STAP</name>
<reference evidence="2 3" key="1">
    <citation type="submission" date="2019-01" db="EMBL/GenBank/DDBJ databases">
        <title>Draft genome sequences of the type strains of six Macrococcus species.</title>
        <authorList>
            <person name="Mazhar S."/>
            <person name="Altermann E."/>
            <person name="Hill C."/>
            <person name="Mcauliffe O."/>
        </authorList>
    </citation>
    <scope>NUCLEOTIDE SEQUENCE [LARGE SCALE GENOMIC DNA]</scope>
    <source>
        <strain evidence="2 3">CCM4815</strain>
    </source>
</reference>
<evidence type="ECO:0000313" key="2">
    <source>
        <dbReference type="EMBL" id="TDM11943.1"/>
    </source>
</evidence>
<feature type="compositionally biased region" description="Basic and acidic residues" evidence="1">
    <location>
        <begin position="34"/>
        <end position="43"/>
    </location>
</feature>
<sequence>MNFNSAFDDVNNEAGMKETYRDSKEQDTPSISYHDPEDNKTDDPDFLEQLIDDLFLDDDNKRSE</sequence>
<organism evidence="2 3">
    <name type="scientific">Macrococcus lamae</name>
    <dbReference type="NCBI Taxonomy" id="198484"/>
    <lineage>
        <taxon>Bacteria</taxon>
        <taxon>Bacillati</taxon>
        <taxon>Bacillota</taxon>
        <taxon>Bacilli</taxon>
        <taxon>Bacillales</taxon>
        <taxon>Staphylococcaceae</taxon>
        <taxon>Macrococcus</taxon>
    </lineage>
</organism>
<dbReference type="AlphaFoldDB" id="A0A4R6BUG9"/>
<evidence type="ECO:0000256" key="1">
    <source>
        <dbReference type="SAM" id="MobiDB-lite"/>
    </source>
</evidence>
<dbReference type="EMBL" id="SCWB01000007">
    <property type="protein sequence ID" value="TDM11943.1"/>
    <property type="molecule type" value="Genomic_DNA"/>
</dbReference>
<keyword evidence="3" id="KW-1185">Reference proteome</keyword>
<gene>
    <name evidence="2" type="ORF">ERX29_04950</name>
</gene>
<protein>
    <submittedName>
        <fullName evidence="2">Uncharacterized protein</fullName>
    </submittedName>
</protein>
<dbReference type="RefSeq" id="WP_133443593.1">
    <property type="nucleotide sequence ID" value="NZ_SCWB01000007.1"/>
</dbReference>